<gene>
    <name evidence="2" type="ORF">HAX54_017191</name>
</gene>
<dbReference type="Pfam" id="PF00646">
    <property type="entry name" value="F-box"/>
    <property type="match status" value="2"/>
</dbReference>
<organism evidence="2 3">
    <name type="scientific">Datura stramonium</name>
    <name type="common">Jimsonweed</name>
    <name type="synonym">Common thornapple</name>
    <dbReference type="NCBI Taxonomy" id="4076"/>
    <lineage>
        <taxon>Eukaryota</taxon>
        <taxon>Viridiplantae</taxon>
        <taxon>Streptophyta</taxon>
        <taxon>Embryophyta</taxon>
        <taxon>Tracheophyta</taxon>
        <taxon>Spermatophyta</taxon>
        <taxon>Magnoliopsida</taxon>
        <taxon>eudicotyledons</taxon>
        <taxon>Gunneridae</taxon>
        <taxon>Pentapetalae</taxon>
        <taxon>asterids</taxon>
        <taxon>lamiids</taxon>
        <taxon>Solanales</taxon>
        <taxon>Solanaceae</taxon>
        <taxon>Solanoideae</taxon>
        <taxon>Datureae</taxon>
        <taxon>Datura</taxon>
    </lineage>
</organism>
<protein>
    <recommendedName>
        <fullName evidence="1">F-box domain-containing protein</fullName>
    </recommendedName>
</protein>
<name>A0ABS8S109_DATST</name>
<sequence>MEGTLGEKRPPSPSIPKRRRRSIIAGDIVFEILTWIPAKSLMRFRCICKAWNDMIRSDYNFIKSHIARSQERDQATRLLFEVQIEKETTRFARNKLEGFPLQLRGPLNYFDPKEIVICSNHCNGLVCLYNHKAIQGFLYNITTGEIKGLPFSLGFKKIWSPPYLPLEEDRDHPDLYLGYDPATEKYKLLRGVYYKSKTSFKILTLGTNKWRRIRDKYPLKCYSSDVIFVNGVLYWICSTYNAIAYFNLTEEKFGTLSPPTKCIDPVNEIGTAMWGRLTVEVHYQDKRCNFIYDEVNKVFTKHDSNPYWEGKKFAFVEAENIEEITEYPQVILATSSLISTQTDLVFCRYQNNMEGTLDEKRPLSPSIPKRRRRSIIAGDMVFEILTWIPAKSLMRFRCICKAWNDMIRSDYNFIKSHIARSGERDQATRLLFEVQIKKETSYFARNNLEVFPLQLTGPLNYFDPKEIVICSNHCNGLVCLYNHKAIQGFLYNITTGEIKALPFSLGFKKVWSPHHPDLYLGYDQVTEKYKLLRGVYYKGKTSFKILTLGTNTWRRIRNKYPFKCYSSSVMFFNGVLYWISSAYNAFAYFNLTEEKFGIFSSPKNCIRPMDEIRTAMWGRLIVQVHYQDKRCNFVFDEVNKVFTKHDSNPYWEKKKFAFVEAENIEEITEYPKVILATSSLISTQRDLVFCNCFRLSHVSRFVENIIPLTFIEL</sequence>
<dbReference type="InterPro" id="IPR001810">
    <property type="entry name" value="F-box_dom"/>
</dbReference>
<dbReference type="CDD" id="cd22157">
    <property type="entry name" value="F-box_AtFBW1-like"/>
    <property type="match status" value="2"/>
</dbReference>
<dbReference type="PANTHER" id="PTHR31111:SF19">
    <property type="entry name" value="F-BOX DOMAIN-CONTAINING PROTEIN"/>
    <property type="match status" value="1"/>
</dbReference>
<dbReference type="EMBL" id="JACEIK010000213">
    <property type="protein sequence ID" value="MCD7452504.1"/>
    <property type="molecule type" value="Genomic_DNA"/>
</dbReference>
<dbReference type="Pfam" id="PF08268">
    <property type="entry name" value="FBA_3"/>
    <property type="match status" value="2"/>
</dbReference>
<dbReference type="Gene3D" id="1.20.1280.50">
    <property type="match status" value="1"/>
</dbReference>
<reference evidence="2 3" key="1">
    <citation type="journal article" date="2021" name="BMC Genomics">
        <title>Datura genome reveals duplications of psychoactive alkaloid biosynthetic genes and high mutation rate following tissue culture.</title>
        <authorList>
            <person name="Rajewski A."/>
            <person name="Carter-House D."/>
            <person name="Stajich J."/>
            <person name="Litt A."/>
        </authorList>
    </citation>
    <scope>NUCLEOTIDE SEQUENCE [LARGE SCALE GENOMIC DNA]</scope>
    <source>
        <strain evidence="2">AR-01</strain>
    </source>
</reference>
<accession>A0ABS8S109</accession>
<comment type="caution">
    <text evidence="2">The sequence shown here is derived from an EMBL/GenBank/DDBJ whole genome shotgun (WGS) entry which is preliminary data.</text>
</comment>
<keyword evidence="3" id="KW-1185">Reference proteome</keyword>
<dbReference type="InterPro" id="IPR036047">
    <property type="entry name" value="F-box-like_dom_sf"/>
</dbReference>
<dbReference type="InterPro" id="IPR013187">
    <property type="entry name" value="F-box-assoc_dom_typ3"/>
</dbReference>
<feature type="domain" description="F-box" evidence="1">
    <location>
        <begin position="24"/>
        <end position="64"/>
    </location>
</feature>
<feature type="domain" description="F-box" evidence="1">
    <location>
        <begin position="376"/>
        <end position="416"/>
    </location>
</feature>
<proteinExistence type="predicted"/>
<dbReference type="NCBIfam" id="TIGR01640">
    <property type="entry name" value="F_box_assoc_1"/>
    <property type="match status" value="2"/>
</dbReference>
<dbReference type="SMART" id="SM00256">
    <property type="entry name" value="FBOX"/>
    <property type="match status" value="2"/>
</dbReference>
<dbReference type="Proteomes" id="UP000823775">
    <property type="component" value="Unassembled WGS sequence"/>
</dbReference>
<evidence type="ECO:0000259" key="1">
    <source>
        <dbReference type="SMART" id="SM00256"/>
    </source>
</evidence>
<dbReference type="PANTHER" id="PTHR31111">
    <property type="entry name" value="BNAA05G37150D PROTEIN-RELATED"/>
    <property type="match status" value="1"/>
</dbReference>
<dbReference type="SUPFAM" id="SSF81383">
    <property type="entry name" value="F-box domain"/>
    <property type="match status" value="2"/>
</dbReference>
<dbReference type="InterPro" id="IPR017451">
    <property type="entry name" value="F-box-assoc_interact_dom"/>
</dbReference>
<evidence type="ECO:0000313" key="2">
    <source>
        <dbReference type="EMBL" id="MCD7452504.1"/>
    </source>
</evidence>
<evidence type="ECO:0000313" key="3">
    <source>
        <dbReference type="Proteomes" id="UP000823775"/>
    </source>
</evidence>